<dbReference type="GO" id="GO:0004673">
    <property type="term" value="F:protein histidine kinase activity"/>
    <property type="evidence" value="ECO:0007669"/>
    <property type="project" value="UniProtKB-EC"/>
</dbReference>
<dbReference type="Gene3D" id="3.30.565.10">
    <property type="entry name" value="Histidine kinase-like ATPase, C-terminal domain"/>
    <property type="match status" value="1"/>
</dbReference>
<dbReference type="InterPro" id="IPR003661">
    <property type="entry name" value="HisK_dim/P_dom"/>
</dbReference>
<evidence type="ECO:0000259" key="10">
    <source>
        <dbReference type="PROSITE" id="PS50112"/>
    </source>
</evidence>
<dbReference type="CDD" id="cd17546">
    <property type="entry name" value="REC_hyHK_CKI1_RcsC-like"/>
    <property type="match status" value="1"/>
</dbReference>
<dbReference type="Pfam" id="PF02518">
    <property type="entry name" value="HATPase_c"/>
    <property type="match status" value="1"/>
</dbReference>
<dbReference type="PRINTS" id="PR00344">
    <property type="entry name" value="BCTRLSENSOR"/>
</dbReference>
<evidence type="ECO:0000313" key="14">
    <source>
        <dbReference type="Proteomes" id="UP000837932"/>
    </source>
</evidence>
<dbReference type="RefSeq" id="WP_238806458.1">
    <property type="nucleotide sequence ID" value="NZ_CAKLPY010000002.1"/>
</dbReference>
<evidence type="ECO:0000256" key="7">
    <source>
        <dbReference type="PROSITE-ProRule" id="PRU00169"/>
    </source>
</evidence>
<protein>
    <recommendedName>
        <fullName evidence="2">histidine kinase</fullName>
        <ecNumber evidence="2">2.7.13.3</ecNumber>
    </recommendedName>
</protein>
<feature type="domain" description="HPt" evidence="12">
    <location>
        <begin position="1007"/>
        <end position="1104"/>
    </location>
</feature>
<dbReference type="PANTHER" id="PTHR45339:SF5">
    <property type="entry name" value="HISTIDINE KINASE"/>
    <property type="match status" value="1"/>
</dbReference>
<dbReference type="SUPFAM" id="SSF47226">
    <property type="entry name" value="Histidine-containing phosphotransfer domain, HPT domain"/>
    <property type="match status" value="1"/>
</dbReference>
<dbReference type="PROSITE" id="PS50112">
    <property type="entry name" value="PAS"/>
    <property type="match status" value="2"/>
</dbReference>
<dbReference type="SUPFAM" id="SSF47384">
    <property type="entry name" value="Homodimeric domain of signal transducing histidine kinase"/>
    <property type="match status" value="1"/>
</dbReference>
<dbReference type="Gene3D" id="3.30.450.20">
    <property type="entry name" value="PAS domain"/>
    <property type="match status" value="3"/>
</dbReference>
<name>A0ABN8ESG8_9BACT</name>
<dbReference type="EC" id="2.7.13.3" evidence="2"/>
<evidence type="ECO:0000256" key="1">
    <source>
        <dbReference type="ARBA" id="ARBA00000085"/>
    </source>
</evidence>
<dbReference type="Gene3D" id="1.10.287.130">
    <property type="match status" value="1"/>
</dbReference>
<dbReference type="Pfam" id="PF00072">
    <property type="entry name" value="Response_reg"/>
    <property type="match status" value="1"/>
</dbReference>
<dbReference type="SMART" id="SM00091">
    <property type="entry name" value="PAS"/>
    <property type="match status" value="3"/>
</dbReference>
<dbReference type="PANTHER" id="PTHR45339">
    <property type="entry name" value="HYBRID SIGNAL TRANSDUCTION HISTIDINE KINASE J"/>
    <property type="match status" value="1"/>
</dbReference>
<dbReference type="InterPro" id="IPR013656">
    <property type="entry name" value="PAS_4"/>
</dbReference>
<dbReference type="PROSITE" id="PS50110">
    <property type="entry name" value="RESPONSE_REGULATORY"/>
    <property type="match status" value="1"/>
</dbReference>
<dbReference type="CDD" id="cd00088">
    <property type="entry name" value="HPT"/>
    <property type="match status" value="1"/>
</dbReference>
<dbReference type="SMART" id="SM00065">
    <property type="entry name" value="GAF"/>
    <property type="match status" value="1"/>
</dbReference>
<feature type="domain" description="PAS" evidence="10">
    <location>
        <begin position="29"/>
        <end position="99"/>
    </location>
</feature>
<sequence>MSAEKSKEELLFEIEKLKFQLSQTQQQQGIDQLQDLVDNTSEIIMLLSLSGRFLFVNTAFRETFGYSETELSQLTLRDMLHPQFADDTLDTLQRVKEGEQVIDYQTVVRNKEGKRVYLSGDISCRFDNGKPTAFRCLFRDITQRRRAEKAQQLYYTIAQLNLNTPNLQEFLTQVHAELQKNMQANNFFVALFEPEEGTIHFPYFIDEYSETEENYHRRKLGNGIVEYSMVQNKPLFLSNDDIKKLVEVDKIYFYGSSLPEVMLCVPLHVGERTTGVIGIKSYSDRNKFNIRDLELLEFVSGQVAVALVRKQKEEDSLRQTSRLNAVFDSSSHVIWTVNQKRQLSSFNKNYVNLLQQKLGTPPEINMSIEKFGWKLISPEDRPLLRERYNEAFRGKPQYFEMHWGNIDGGDDWYEFYLNPILSSESGQVEEVSGIAQNITDKKNSTITLQKSEQKFRDTIESFIDIYYRTDLAGNITMISPSVLTHTGYTLEEVMGNKVDKFFENAVDSSKNIKGLLKSGSITNFEVIVKRKDGELRQFMLNIRMIKDAKGLPVEVEGVARDISELKSAAEDLLIAKDEAERSLKVKERFLANMSHEIRTPMNGVIGMIDLMYETPLNPEQKDYVQTIKKSSETLLTILNDILDLSKIEAGKMDLHNAPLDIKEILERLVALFRQRAIEKNNKLIYKIAEDVPAYLIADQTRLLQIFSNLTSNALKFTENGDVTISLSRVSSNGKIHVLKGEIRDSGIGISEEDQKLLFGAFQQVDNSTKKSFGGTGLGLAISRELCRLMKGDMGVVSEHGKGSTFWFTIEVRSTTISPSISENNEGEIKLTDFFKGYSPKILLVDDNQVNRKVASEILLKSGCQVITADSGAKAIEVFGENPSFDVIFMDIQMPEMDGIETTKRMRELYGKALPKVVAMTAYSMQHDRERFLSEGMDDYVPKPIRASILIQKVNEIVPNSHSITEILETPVVQNQTESTSITSTDSASPINPVLQVFDMEIVNQLREMVGDETLIGVFEDFEREAEEQIANAKNAYPNDVKTIQRELHTLKGNSGTIGLARIHDITEIIEVPSKTGDLTHFSENLVFLEEEFAIFKKKYRNIIS</sequence>
<keyword evidence="4 13" id="KW-0808">Transferase</keyword>
<dbReference type="InterPro" id="IPR036890">
    <property type="entry name" value="HATPase_C_sf"/>
</dbReference>
<dbReference type="InterPro" id="IPR000700">
    <property type="entry name" value="PAS-assoc_C"/>
</dbReference>
<dbReference type="Pfam" id="PF01627">
    <property type="entry name" value="Hpt"/>
    <property type="match status" value="1"/>
</dbReference>
<dbReference type="InterPro" id="IPR036641">
    <property type="entry name" value="HPT_dom_sf"/>
</dbReference>
<dbReference type="InterPro" id="IPR029016">
    <property type="entry name" value="GAF-like_dom_sf"/>
</dbReference>
<evidence type="ECO:0000256" key="3">
    <source>
        <dbReference type="ARBA" id="ARBA00022553"/>
    </source>
</evidence>
<dbReference type="Gene3D" id="3.40.50.2300">
    <property type="match status" value="1"/>
</dbReference>
<evidence type="ECO:0000259" key="12">
    <source>
        <dbReference type="PROSITE" id="PS50894"/>
    </source>
</evidence>
<dbReference type="InterPro" id="IPR001789">
    <property type="entry name" value="Sig_transdc_resp-reg_receiver"/>
</dbReference>
<dbReference type="SMART" id="SM00448">
    <property type="entry name" value="REC"/>
    <property type="match status" value="1"/>
</dbReference>
<dbReference type="PROSITE" id="PS50113">
    <property type="entry name" value="PAC"/>
    <property type="match status" value="1"/>
</dbReference>
<keyword evidence="3 7" id="KW-0597">Phosphoprotein</keyword>
<keyword evidence="5 13" id="KW-0418">Kinase</keyword>
<dbReference type="InterPro" id="IPR000014">
    <property type="entry name" value="PAS"/>
</dbReference>
<dbReference type="CDD" id="cd00130">
    <property type="entry name" value="PAS"/>
    <property type="match status" value="2"/>
</dbReference>
<dbReference type="CDD" id="cd00082">
    <property type="entry name" value="HisKA"/>
    <property type="match status" value="1"/>
</dbReference>
<dbReference type="InterPro" id="IPR011006">
    <property type="entry name" value="CheY-like_superfamily"/>
</dbReference>
<feature type="modified residue" description="4-aspartylphosphate" evidence="7">
    <location>
        <position position="890"/>
    </location>
</feature>
<evidence type="ECO:0000259" key="11">
    <source>
        <dbReference type="PROSITE" id="PS50113"/>
    </source>
</evidence>
<reference evidence="13" key="1">
    <citation type="submission" date="2021-12" db="EMBL/GenBank/DDBJ databases">
        <authorList>
            <person name="Rodrigo-Torres L."/>
            <person name="Arahal R. D."/>
            <person name="Lucena T."/>
        </authorList>
    </citation>
    <scope>NUCLEOTIDE SEQUENCE</scope>
    <source>
        <strain evidence="13">CECT 8858</strain>
    </source>
</reference>
<dbReference type="InterPro" id="IPR004358">
    <property type="entry name" value="Sig_transdc_His_kin-like_C"/>
</dbReference>
<evidence type="ECO:0000256" key="4">
    <source>
        <dbReference type="ARBA" id="ARBA00022679"/>
    </source>
</evidence>
<feature type="domain" description="PAS" evidence="10">
    <location>
        <begin position="451"/>
        <end position="496"/>
    </location>
</feature>
<accession>A0ABN8ESG8</accession>
<feature type="domain" description="PAC" evidence="11">
    <location>
        <begin position="522"/>
        <end position="574"/>
    </location>
</feature>
<feature type="domain" description="Response regulatory" evidence="9">
    <location>
        <begin position="840"/>
        <end position="957"/>
    </location>
</feature>
<dbReference type="SUPFAM" id="SSF52172">
    <property type="entry name" value="CheY-like"/>
    <property type="match status" value="1"/>
</dbReference>
<dbReference type="InterPro" id="IPR008207">
    <property type="entry name" value="Sig_transdc_His_kin_Hpt_dom"/>
</dbReference>
<dbReference type="InterPro" id="IPR036097">
    <property type="entry name" value="HisK_dim/P_sf"/>
</dbReference>
<evidence type="ECO:0000259" key="8">
    <source>
        <dbReference type="PROSITE" id="PS50109"/>
    </source>
</evidence>
<dbReference type="Pfam" id="PF08448">
    <property type="entry name" value="PAS_4"/>
    <property type="match status" value="1"/>
</dbReference>
<dbReference type="Proteomes" id="UP000837932">
    <property type="component" value="Unassembled WGS sequence"/>
</dbReference>
<feature type="modified residue" description="Phosphohistidine" evidence="6">
    <location>
        <position position="1048"/>
    </location>
</feature>
<evidence type="ECO:0000259" key="9">
    <source>
        <dbReference type="PROSITE" id="PS50110"/>
    </source>
</evidence>
<dbReference type="SMART" id="SM00387">
    <property type="entry name" value="HATPase_c"/>
    <property type="match status" value="1"/>
</dbReference>
<dbReference type="SMART" id="SM00388">
    <property type="entry name" value="HisKA"/>
    <property type="match status" value="1"/>
</dbReference>
<dbReference type="Gene3D" id="3.30.450.40">
    <property type="match status" value="1"/>
</dbReference>
<dbReference type="Gene3D" id="1.20.120.160">
    <property type="entry name" value="HPT domain"/>
    <property type="match status" value="1"/>
</dbReference>
<gene>
    <name evidence="13" type="primary">rcsC_8</name>
    <name evidence="13" type="ORF">EMA8858_02010</name>
</gene>
<dbReference type="Pfam" id="PF00512">
    <property type="entry name" value="HisKA"/>
    <property type="match status" value="1"/>
</dbReference>
<evidence type="ECO:0000256" key="6">
    <source>
        <dbReference type="PROSITE-ProRule" id="PRU00110"/>
    </source>
</evidence>
<dbReference type="EMBL" id="CAKLPY010000002">
    <property type="protein sequence ID" value="CAH0995882.1"/>
    <property type="molecule type" value="Genomic_DNA"/>
</dbReference>
<dbReference type="InterPro" id="IPR001610">
    <property type="entry name" value="PAC"/>
</dbReference>
<evidence type="ECO:0000256" key="5">
    <source>
        <dbReference type="ARBA" id="ARBA00022777"/>
    </source>
</evidence>
<dbReference type="Pfam" id="PF13426">
    <property type="entry name" value="PAS_9"/>
    <property type="match status" value="1"/>
</dbReference>
<feature type="domain" description="Histidine kinase" evidence="8">
    <location>
        <begin position="592"/>
        <end position="813"/>
    </location>
</feature>
<dbReference type="NCBIfam" id="TIGR00229">
    <property type="entry name" value="sensory_box"/>
    <property type="match status" value="2"/>
</dbReference>
<keyword evidence="14" id="KW-1185">Reference proteome</keyword>
<dbReference type="InterPro" id="IPR003018">
    <property type="entry name" value="GAF"/>
</dbReference>
<dbReference type="InterPro" id="IPR003594">
    <property type="entry name" value="HATPase_dom"/>
</dbReference>
<evidence type="ECO:0000313" key="13">
    <source>
        <dbReference type="EMBL" id="CAH0995882.1"/>
    </source>
</evidence>
<comment type="catalytic activity">
    <reaction evidence="1">
        <text>ATP + protein L-histidine = ADP + protein N-phospho-L-histidine.</text>
        <dbReference type="EC" id="2.7.13.3"/>
    </reaction>
</comment>
<dbReference type="InterPro" id="IPR005467">
    <property type="entry name" value="His_kinase_dom"/>
</dbReference>
<evidence type="ECO:0000256" key="2">
    <source>
        <dbReference type="ARBA" id="ARBA00012438"/>
    </source>
</evidence>
<dbReference type="SUPFAM" id="SSF55781">
    <property type="entry name" value="GAF domain-like"/>
    <property type="match status" value="1"/>
</dbReference>
<dbReference type="PROSITE" id="PS50894">
    <property type="entry name" value="HPT"/>
    <property type="match status" value="1"/>
</dbReference>
<proteinExistence type="predicted"/>
<dbReference type="SMART" id="SM00086">
    <property type="entry name" value="PAC"/>
    <property type="match status" value="3"/>
</dbReference>
<dbReference type="Pfam" id="PF13185">
    <property type="entry name" value="GAF_2"/>
    <property type="match status" value="1"/>
</dbReference>
<organism evidence="13 14">
    <name type="scientific">Emticicia aquatica</name>
    <dbReference type="NCBI Taxonomy" id="1681835"/>
    <lineage>
        <taxon>Bacteria</taxon>
        <taxon>Pseudomonadati</taxon>
        <taxon>Bacteroidota</taxon>
        <taxon>Cytophagia</taxon>
        <taxon>Cytophagales</taxon>
        <taxon>Leadbetterellaceae</taxon>
        <taxon>Emticicia</taxon>
    </lineage>
</organism>
<dbReference type="CDD" id="cd16922">
    <property type="entry name" value="HATPase_EvgS-ArcB-TorS-like"/>
    <property type="match status" value="1"/>
</dbReference>
<dbReference type="PROSITE" id="PS50109">
    <property type="entry name" value="HIS_KIN"/>
    <property type="match status" value="1"/>
</dbReference>
<comment type="caution">
    <text evidence="13">The sequence shown here is derived from an EMBL/GenBank/DDBJ whole genome shotgun (WGS) entry which is preliminary data.</text>
</comment>
<dbReference type="InterPro" id="IPR035965">
    <property type="entry name" value="PAS-like_dom_sf"/>
</dbReference>
<dbReference type="SUPFAM" id="SSF55785">
    <property type="entry name" value="PYP-like sensor domain (PAS domain)"/>
    <property type="match status" value="3"/>
</dbReference>
<dbReference type="SUPFAM" id="SSF55874">
    <property type="entry name" value="ATPase domain of HSP90 chaperone/DNA topoisomerase II/histidine kinase"/>
    <property type="match status" value="1"/>
</dbReference>